<dbReference type="AlphaFoldDB" id="A0A5J4VMT5"/>
<proteinExistence type="predicted"/>
<name>A0A5J4VMT5_9EUKA</name>
<protein>
    <submittedName>
        <fullName evidence="1">Uncharacterized protein</fullName>
    </submittedName>
</protein>
<organism evidence="1 2">
    <name type="scientific">Streblomastix strix</name>
    <dbReference type="NCBI Taxonomy" id="222440"/>
    <lineage>
        <taxon>Eukaryota</taxon>
        <taxon>Metamonada</taxon>
        <taxon>Preaxostyla</taxon>
        <taxon>Oxymonadida</taxon>
        <taxon>Streblomastigidae</taxon>
        <taxon>Streblomastix</taxon>
    </lineage>
</organism>
<evidence type="ECO:0000313" key="1">
    <source>
        <dbReference type="EMBL" id="KAA6383918.1"/>
    </source>
</evidence>
<evidence type="ECO:0000313" key="2">
    <source>
        <dbReference type="Proteomes" id="UP000324800"/>
    </source>
</evidence>
<comment type="caution">
    <text evidence="1">The sequence shown here is derived from an EMBL/GenBank/DDBJ whole genome shotgun (WGS) entry which is preliminary data.</text>
</comment>
<accession>A0A5J4VMT5</accession>
<reference evidence="1 2" key="1">
    <citation type="submission" date="2019-03" db="EMBL/GenBank/DDBJ databases">
        <title>Single cell metagenomics reveals metabolic interactions within the superorganism composed of flagellate Streblomastix strix and complex community of Bacteroidetes bacteria on its surface.</title>
        <authorList>
            <person name="Treitli S.C."/>
            <person name="Kolisko M."/>
            <person name="Husnik F."/>
            <person name="Keeling P."/>
            <person name="Hampl V."/>
        </authorList>
    </citation>
    <scope>NUCLEOTIDE SEQUENCE [LARGE SCALE GENOMIC DNA]</scope>
    <source>
        <strain evidence="1">ST1C</strain>
    </source>
</reference>
<sequence length="89" mass="10025">MKIIEMQDDNKTISIKTSISKDKVKIRSHIDIQTTLQQPWITVPCGIAAVELQNLGEASSGEKKDQPVEGCSQRLKSNIPIQRMETQFQ</sequence>
<dbReference type="Proteomes" id="UP000324800">
    <property type="component" value="Unassembled WGS sequence"/>
</dbReference>
<gene>
    <name evidence="1" type="ORF">EZS28_020557</name>
</gene>
<dbReference type="EMBL" id="SNRW01006007">
    <property type="protein sequence ID" value="KAA6383918.1"/>
    <property type="molecule type" value="Genomic_DNA"/>
</dbReference>